<sequence>MAQAPEDAAAIARLCAGLPLALCTAAALLADTPTRPLSSLAQALRAEHSRLDRLRREDRAVRAAFELSHQHLDQDHARLFRLLPLNPGHDLATESAARLADVDVPQAEEMLQDLARSHLIEPGPVWGRWRLHDLVRLYADEAGHAYADPDQRDAARIRLLDFYEAFTWAANTHLDLQPGTRTHYFADRDGALSWLDAECDSLVAAVTMATAHGRHETSAALAVYLVEFLHFRRLFDSSITISTVAMAACRVLGDHVGELTMLNNLGTALHQTRRFDEAIETLTRAAATARSLNDRHGEGIALTNLGNALHEVRRLEEAIDAHTRAAVFAGETGDLHLQATALNNLGLALRELRRFEEAIDAHTRAVDIADEIGDRRLEGMSLTKEAATAARQSGDRRRESAVLNELGGTLREVRRFTEAVDAYTRAVEIALELGDLHPAGLLQTNIVYAQALALGPQGRPPS</sequence>
<dbReference type="RefSeq" id="WP_073498810.1">
    <property type="nucleotide sequence ID" value="NZ_MPOH02000065.1"/>
</dbReference>
<keyword evidence="2" id="KW-0963">Cytoplasm</keyword>
<reference evidence="5 6" key="2">
    <citation type="submission" date="2017-02" db="EMBL/GenBank/DDBJ databases">
        <title>Draft genome sequence of Streptomyces phaeoluteigriseus type strain DSM41896.</title>
        <authorList>
            <person name="Salih T.S."/>
            <person name="Algora Gallardo L."/>
            <person name="Melo Santos T."/>
            <person name="Filgueira Martinez S."/>
            <person name="Herron P.R."/>
        </authorList>
    </citation>
    <scope>NUCLEOTIDE SEQUENCE [LARGE SCALE GENOMIC DNA]</scope>
    <source>
        <strain evidence="5 6">DSM 41896</strain>
    </source>
</reference>
<dbReference type="PROSITE" id="PS50005">
    <property type="entry name" value="TPR"/>
    <property type="match status" value="1"/>
</dbReference>
<feature type="repeat" description="TPR" evidence="4">
    <location>
        <begin position="339"/>
        <end position="372"/>
    </location>
</feature>
<dbReference type="SMART" id="SM00028">
    <property type="entry name" value="TPR"/>
    <property type="match status" value="4"/>
</dbReference>
<protein>
    <recommendedName>
        <fullName evidence="7">Tetratricopeptide repeat protein</fullName>
    </recommendedName>
</protein>
<dbReference type="InterPro" id="IPR052386">
    <property type="entry name" value="GPSM"/>
</dbReference>
<evidence type="ECO:0000313" key="6">
    <source>
        <dbReference type="Proteomes" id="UP000184286"/>
    </source>
</evidence>
<dbReference type="InterPro" id="IPR019734">
    <property type="entry name" value="TPR_rpt"/>
</dbReference>
<evidence type="ECO:0000256" key="4">
    <source>
        <dbReference type="PROSITE-ProRule" id="PRU00339"/>
    </source>
</evidence>
<dbReference type="GO" id="GO:0005092">
    <property type="term" value="F:GDP-dissociation inhibitor activity"/>
    <property type="evidence" value="ECO:0007669"/>
    <property type="project" value="TreeGrafter"/>
</dbReference>
<dbReference type="AlphaFoldDB" id="A0A1V6MH71"/>
<dbReference type="InterPro" id="IPR011990">
    <property type="entry name" value="TPR-like_helical_dom_sf"/>
</dbReference>
<reference evidence="6" key="1">
    <citation type="submission" date="2016-11" db="EMBL/GenBank/DDBJ databases">
        <authorList>
            <person name="Schniete J.K."/>
            <person name="Salih T."/>
            <person name="Algora Gallardo L."/>
            <person name="Martinez Fernandez S."/>
            <person name="Herron P.R."/>
        </authorList>
    </citation>
    <scope>NUCLEOTIDE SEQUENCE [LARGE SCALE GENOMIC DNA]</scope>
    <source>
        <strain evidence="6">DSM 41896</strain>
    </source>
</reference>
<keyword evidence="4" id="KW-0802">TPR repeat</keyword>
<dbReference type="EMBL" id="MPOH02000065">
    <property type="protein sequence ID" value="OQD51696.1"/>
    <property type="molecule type" value="Genomic_DNA"/>
</dbReference>
<proteinExistence type="predicted"/>
<dbReference type="PANTHER" id="PTHR45954">
    <property type="entry name" value="LD33695P"/>
    <property type="match status" value="1"/>
</dbReference>
<dbReference type="Pfam" id="PF13374">
    <property type="entry name" value="TPR_10"/>
    <property type="match status" value="1"/>
</dbReference>
<evidence type="ECO:0000256" key="2">
    <source>
        <dbReference type="ARBA" id="ARBA00022490"/>
    </source>
</evidence>
<dbReference type="Proteomes" id="UP000184286">
    <property type="component" value="Unassembled WGS sequence"/>
</dbReference>
<evidence type="ECO:0008006" key="7">
    <source>
        <dbReference type="Google" id="ProtNLM"/>
    </source>
</evidence>
<evidence type="ECO:0000256" key="3">
    <source>
        <dbReference type="ARBA" id="ARBA00022737"/>
    </source>
</evidence>
<dbReference type="Gene3D" id="1.25.40.10">
    <property type="entry name" value="Tetratricopeptide repeat domain"/>
    <property type="match status" value="2"/>
</dbReference>
<evidence type="ECO:0000313" key="5">
    <source>
        <dbReference type="EMBL" id="OQD51696.1"/>
    </source>
</evidence>
<comment type="subcellular location">
    <subcellularLocation>
        <location evidence="1">Cytoplasm</location>
    </subcellularLocation>
</comment>
<keyword evidence="3" id="KW-0677">Repeat</keyword>
<dbReference type="GO" id="GO:0005938">
    <property type="term" value="C:cell cortex"/>
    <property type="evidence" value="ECO:0007669"/>
    <property type="project" value="TreeGrafter"/>
</dbReference>
<comment type="caution">
    <text evidence="5">The sequence shown here is derived from an EMBL/GenBank/DDBJ whole genome shotgun (WGS) entry which is preliminary data.</text>
</comment>
<dbReference type="GO" id="GO:0001965">
    <property type="term" value="F:G-protein alpha-subunit binding"/>
    <property type="evidence" value="ECO:0007669"/>
    <property type="project" value="TreeGrafter"/>
</dbReference>
<dbReference type="STRING" id="114686.BM536_038600"/>
<gene>
    <name evidence="5" type="ORF">BM536_038600</name>
</gene>
<dbReference type="Pfam" id="PF13424">
    <property type="entry name" value="TPR_12"/>
    <property type="match status" value="1"/>
</dbReference>
<dbReference type="PANTHER" id="PTHR45954:SF1">
    <property type="entry name" value="LD33695P"/>
    <property type="match status" value="1"/>
</dbReference>
<organism evidence="5 6">
    <name type="scientific">Streptomyces phaeoluteigriseus</name>
    <dbReference type="NCBI Taxonomy" id="114686"/>
    <lineage>
        <taxon>Bacteria</taxon>
        <taxon>Bacillati</taxon>
        <taxon>Actinomycetota</taxon>
        <taxon>Actinomycetes</taxon>
        <taxon>Kitasatosporales</taxon>
        <taxon>Streptomycetaceae</taxon>
        <taxon>Streptomyces</taxon>
        <taxon>Streptomyces aurantiacus group</taxon>
    </lineage>
</organism>
<accession>A0A1V6MH71</accession>
<dbReference type="OrthoDB" id="4210823at2"/>
<name>A0A1V6MH71_9ACTN</name>
<evidence type="ECO:0000256" key="1">
    <source>
        <dbReference type="ARBA" id="ARBA00004496"/>
    </source>
</evidence>
<dbReference type="SUPFAM" id="SSF48452">
    <property type="entry name" value="TPR-like"/>
    <property type="match status" value="2"/>
</dbReference>